<evidence type="ECO:0000256" key="2">
    <source>
        <dbReference type="SAM" id="SignalP"/>
    </source>
</evidence>
<name>A0A554VK73_9FLAO</name>
<gene>
    <name evidence="3" type="ORF">FOF46_13095</name>
</gene>
<dbReference type="AlphaFoldDB" id="A0A554VK73"/>
<dbReference type="Proteomes" id="UP000318833">
    <property type="component" value="Unassembled WGS sequence"/>
</dbReference>
<dbReference type="PANTHER" id="PTHR11102">
    <property type="entry name" value="SEL-1-LIKE PROTEIN"/>
    <property type="match status" value="1"/>
</dbReference>
<dbReference type="InterPro" id="IPR050767">
    <property type="entry name" value="Sel1_AlgK"/>
</dbReference>
<evidence type="ECO:0000313" key="3">
    <source>
        <dbReference type="EMBL" id="TSE08327.1"/>
    </source>
</evidence>
<keyword evidence="4" id="KW-1185">Reference proteome</keyword>
<dbReference type="Gene3D" id="1.25.40.10">
    <property type="entry name" value="Tetratricopeptide repeat domain"/>
    <property type="match status" value="1"/>
</dbReference>
<dbReference type="InterPro" id="IPR006597">
    <property type="entry name" value="Sel1-like"/>
</dbReference>
<dbReference type="InterPro" id="IPR011990">
    <property type="entry name" value="TPR-like_helical_dom_sf"/>
</dbReference>
<accession>A0A554VK73</accession>
<dbReference type="SUPFAM" id="SSF81901">
    <property type="entry name" value="HCP-like"/>
    <property type="match status" value="1"/>
</dbReference>
<evidence type="ECO:0000256" key="1">
    <source>
        <dbReference type="ARBA" id="ARBA00022729"/>
    </source>
</evidence>
<dbReference type="NCBIfam" id="TIGR04183">
    <property type="entry name" value="Por_Secre_tail"/>
    <property type="match status" value="1"/>
</dbReference>
<organism evidence="3 4">
    <name type="scientific">Aquimarina algiphila</name>
    <dbReference type="NCBI Taxonomy" id="2047982"/>
    <lineage>
        <taxon>Bacteria</taxon>
        <taxon>Pseudomonadati</taxon>
        <taxon>Bacteroidota</taxon>
        <taxon>Flavobacteriia</taxon>
        <taxon>Flavobacteriales</taxon>
        <taxon>Flavobacteriaceae</taxon>
        <taxon>Aquimarina</taxon>
    </lineage>
</organism>
<protein>
    <submittedName>
        <fullName evidence="3">T9SS type A sorting domain-containing protein</fullName>
    </submittedName>
</protein>
<comment type="caution">
    <text evidence="3">The sequence shown here is derived from an EMBL/GenBank/DDBJ whole genome shotgun (WGS) entry which is preliminary data.</text>
</comment>
<keyword evidence="1 2" id="KW-0732">Signal</keyword>
<dbReference type="GO" id="GO:0036503">
    <property type="term" value="P:ERAD pathway"/>
    <property type="evidence" value="ECO:0007669"/>
    <property type="project" value="TreeGrafter"/>
</dbReference>
<feature type="signal peptide" evidence="2">
    <location>
        <begin position="1"/>
        <end position="22"/>
    </location>
</feature>
<dbReference type="OrthoDB" id="1165050at2"/>
<evidence type="ECO:0000313" key="4">
    <source>
        <dbReference type="Proteomes" id="UP000318833"/>
    </source>
</evidence>
<dbReference type="SMART" id="SM00671">
    <property type="entry name" value="SEL1"/>
    <property type="match status" value="2"/>
</dbReference>
<dbReference type="Pfam" id="PF08238">
    <property type="entry name" value="Sel1"/>
    <property type="match status" value="3"/>
</dbReference>
<reference evidence="3 4" key="1">
    <citation type="submission" date="2019-07" db="EMBL/GenBank/DDBJ databases">
        <title>The draft genome sequence of Aquimarina algiphila M91.</title>
        <authorList>
            <person name="Meng X."/>
        </authorList>
    </citation>
    <scope>NUCLEOTIDE SEQUENCE [LARGE SCALE GENOMIC DNA]</scope>
    <source>
        <strain evidence="3 4">M91</strain>
    </source>
</reference>
<dbReference type="PANTHER" id="PTHR11102:SF147">
    <property type="entry name" value="SEL1L ADAPTOR SUBUNIT OF ERAD E3 UBIQUITIN LIGASE"/>
    <property type="match status" value="1"/>
</dbReference>
<sequence length="460" mass="51734">MKKSVVWGLLCLALTFVQINYAQDCADKVEVAKDYMEIVDSLSPEIKEQLRQNILPCISDNNQDALLIEAILILSNNPTEQQERISFATIKRSAESGETIAYKQLATLYKQGIGTQVNLKESKRWYDLAANEGDSFAQYALGYYQMKGLAGEQQDYQAARNSFQSSTYPMANHWSAIMDYFGYGTTADPTKALETLDANGIKNSEILAAFLRAEQGNPEPTISTQELNLINSFDDAIETITFDDINKRFEAKIVELDWKEEKVKRVEDVKFSFSAASSGLAYDIEIAGTILQGNATYGAENTMTLEGVSFPIKRLYKDSDNDNVTYIVKDIKFDLIPIGDITYVVGKINADIVDFKESSPPLFVILKPLPPLPPDVNFHISPNPSKRNTFLYYTLDKAYETYFEIFDFAGLLRYSSPKVMKPEGSQTVYLDSRGLGLRTGIYFVILHTNEHQHQASLIIK</sequence>
<dbReference type="EMBL" id="VLNR01000024">
    <property type="protein sequence ID" value="TSE08327.1"/>
    <property type="molecule type" value="Genomic_DNA"/>
</dbReference>
<feature type="chain" id="PRO_5022053228" evidence="2">
    <location>
        <begin position="23"/>
        <end position="460"/>
    </location>
</feature>
<proteinExistence type="predicted"/>
<dbReference type="InterPro" id="IPR026444">
    <property type="entry name" value="Secre_tail"/>
</dbReference>
<dbReference type="RefSeq" id="WP_143916741.1">
    <property type="nucleotide sequence ID" value="NZ_CANMIK010000022.1"/>
</dbReference>